<protein>
    <recommendedName>
        <fullName evidence="3">Rhodanese domain-containing protein</fullName>
    </recommendedName>
</protein>
<dbReference type="AlphaFoldDB" id="A0AAD3TWF4"/>
<keyword evidence="5" id="KW-1185">Reference proteome</keyword>
<comment type="caution">
    <text evidence="4">The sequence shown here is derived from an EMBL/GenBank/DDBJ whole genome shotgun (WGS) entry which is preliminary data.</text>
</comment>
<accession>A0AAD3TWF4</accession>
<organism evidence="4 5">
    <name type="scientific">Cutaneotrichosporon spelunceum</name>
    <dbReference type="NCBI Taxonomy" id="1672016"/>
    <lineage>
        <taxon>Eukaryota</taxon>
        <taxon>Fungi</taxon>
        <taxon>Dikarya</taxon>
        <taxon>Basidiomycota</taxon>
        <taxon>Agaricomycotina</taxon>
        <taxon>Tremellomycetes</taxon>
        <taxon>Trichosporonales</taxon>
        <taxon>Trichosporonaceae</taxon>
        <taxon>Cutaneotrichosporon</taxon>
    </lineage>
</organism>
<dbReference type="InterPro" id="IPR036873">
    <property type="entry name" value="Rhodanese-like_dom_sf"/>
</dbReference>
<evidence type="ECO:0000259" key="3">
    <source>
        <dbReference type="PROSITE" id="PS50206"/>
    </source>
</evidence>
<dbReference type="GO" id="GO:0004792">
    <property type="term" value="F:thiosulfate-cyanide sulfurtransferase activity"/>
    <property type="evidence" value="ECO:0007669"/>
    <property type="project" value="TreeGrafter"/>
</dbReference>
<dbReference type="InterPro" id="IPR045078">
    <property type="entry name" value="TST/MPST-like"/>
</dbReference>
<dbReference type="GO" id="GO:0005739">
    <property type="term" value="C:mitochondrion"/>
    <property type="evidence" value="ECO:0007669"/>
    <property type="project" value="TreeGrafter"/>
</dbReference>
<keyword evidence="2" id="KW-0677">Repeat</keyword>
<feature type="domain" description="Rhodanese" evidence="3">
    <location>
        <begin position="35"/>
        <end position="158"/>
    </location>
</feature>
<reference evidence="4" key="2">
    <citation type="submission" date="2023-06" db="EMBL/GenBank/DDBJ databases">
        <authorList>
            <person name="Kobayashi Y."/>
            <person name="Kayamori A."/>
            <person name="Aoki K."/>
            <person name="Shiwa Y."/>
            <person name="Fujita N."/>
            <person name="Sugita T."/>
            <person name="Iwasaki W."/>
            <person name="Tanaka N."/>
            <person name="Takashima M."/>
        </authorList>
    </citation>
    <scope>NUCLEOTIDE SEQUENCE</scope>
    <source>
        <strain evidence="4">HIS016</strain>
    </source>
</reference>
<dbReference type="PANTHER" id="PTHR11364">
    <property type="entry name" value="THIOSULFATE SULFERTANSFERASE"/>
    <property type="match status" value="1"/>
</dbReference>
<feature type="domain" description="Rhodanese" evidence="3">
    <location>
        <begin position="189"/>
        <end position="332"/>
    </location>
</feature>
<gene>
    <name evidence="4" type="ORF">CspeluHIS016_0405730</name>
</gene>
<evidence type="ECO:0000313" key="5">
    <source>
        <dbReference type="Proteomes" id="UP001222932"/>
    </source>
</evidence>
<dbReference type="CDD" id="cd01448">
    <property type="entry name" value="TST_Repeat_1"/>
    <property type="match status" value="1"/>
</dbReference>
<dbReference type="SMART" id="SM00450">
    <property type="entry name" value="RHOD"/>
    <property type="match status" value="2"/>
</dbReference>
<keyword evidence="1" id="KW-0808">Transferase</keyword>
<evidence type="ECO:0000313" key="4">
    <source>
        <dbReference type="EMBL" id="GMK57739.1"/>
    </source>
</evidence>
<dbReference type="EMBL" id="BTCM01000004">
    <property type="protein sequence ID" value="GMK57739.1"/>
    <property type="molecule type" value="Genomic_DNA"/>
</dbReference>
<dbReference type="Gene3D" id="3.40.250.10">
    <property type="entry name" value="Rhodanese-like domain"/>
    <property type="match status" value="2"/>
</dbReference>
<sequence length="336" mass="36397">MRLPTPFARRMMSSLPKPSVPLLISAKEAVAGLPNKRDIVALDVTWHMPNSPRSATKEFESGPRIPGARRFDLDEIADRNPSTNPLTLHHMLPTVETFREAAGRLGITPHTHVVVYDSSGILSSPRGLWTFKALGHDKVSVLDGGLPAWIDEGGDVEEGAPQPFKPATYDGGVLNKDMVKSYEDIVAIKDDGDLVLDARSHGRFTGVEPEPRPWLSSGHMPHSCSVPFGEFLIPSSEGHPYTSYKPPKELKEVLVRAVGGEKAWEALLNQGPDAAGAAVERKLIFSCGSGMTACVGWLAAQIVAQEDGRAVPTAVYDESWTGYATRPESKIEMGDV</sequence>
<dbReference type="Pfam" id="PF00581">
    <property type="entry name" value="Rhodanese"/>
    <property type="match status" value="1"/>
</dbReference>
<dbReference type="PROSITE" id="PS50206">
    <property type="entry name" value="RHODANESE_3"/>
    <property type="match status" value="2"/>
</dbReference>
<dbReference type="InterPro" id="IPR001763">
    <property type="entry name" value="Rhodanese-like_dom"/>
</dbReference>
<name>A0AAD3TWF4_9TREE</name>
<proteinExistence type="predicted"/>
<dbReference type="PANTHER" id="PTHR11364:SF27">
    <property type="entry name" value="SULFURTRANSFERASE"/>
    <property type="match status" value="1"/>
</dbReference>
<dbReference type="Proteomes" id="UP001222932">
    <property type="component" value="Unassembled WGS sequence"/>
</dbReference>
<reference evidence="4" key="1">
    <citation type="journal article" date="2023" name="BMC Genomics">
        <title>Chromosome-level genome assemblies of Cutaneotrichosporon spp. (Trichosporonales, Basidiomycota) reveal imbalanced evolution between nucleotide sequences and chromosome synteny.</title>
        <authorList>
            <person name="Kobayashi Y."/>
            <person name="Kayamori A."/>
            <person name="Aoki K."/>
            <person name="Shiwa Y."/>
            <person name="Matsutani M."/>
            <person name="Fujita N."/>
            <person name="Sugita T."/>
            <person name="Iwasaki W."/>
            <person name="Tanaka N."/>
            <person name="Takashima M."/>
        </authorList>
    </citation>
    <scope>NUCLEOTIDE SEQUENCE</scope>
    <source>
        <strain evidence="4">HIS016</strain>
    </source>
</reference>
<dbReference type="SUPFAM" id="SSF52821">
    <property type="entry name" value="Rhodanese/Cell cycle control phosphatase"/>
    <property type="match status" value="2"/>
</dbReference>
<evidence type="ECO:0000256" key="1">
    <source>
        <dbReference type="ARBA" id="ARBA00022679"/>
    </source>
</evidence>
<evidence type="ECO:0000256" key="2">
    <source>
        <dbReference type="ARBA" id="ARBA00022737"/>
    </source>
</evidence>